<sequence length="250" mass="28176">MRHFLHKYTHLRKDPQLRARDLEDVGTAAKIDRAMQVVLRETSTMSGSTSPDILFQELNLGAEGLGKTSTAVYAFNTRNASNAFEVACKAILSTCGVWPDHTRVETSTKFVDVPRTEFNVMCSMTKHRYVHNSTKEQACIETRDLYYSRMVGSCGVLVWDYVDSDDLYPLKGSTFIKRNTVGAWVKRPETCPDGVERMVCRSICTEMKVLGNVLRPALDGAEAARIEDIMIFMELKGRAADWNDELTANF</sequence>
<dbReference type="AlphaFoldDB" id="G4YTP6"/>
<dbReference type="EMBL" id="JH159152">
    <property type="protein sequence ID" value="EGZ24274.1"/>
    <property type="molecule type" value="Genomic_DNA"/>
</dbReference>
<reference evidence="1 2" key="1">
    <citation type="journal article" date="2006" name="Science">
        <title>Phytophthora genome sequences uncover evolutionary origins and mechanisms of pathogenesis.</title>
        <authorList>
            <person name="Tyler B.M."/>
            <person name="Tripathy S."/>
            <person name="Zhang X."/>
            <person name="Dehal P."/>
            <person name="Jiang R.H."/>
            <person name="Aerts A."/>
            <person name="Arredondo F.D."/>
            <person name="Baxter L."/>
            <person name="Bensasson D."/>
            <person name="Beynon J.L."/>
            <person name="Chapman J."/>
            <person name="Damasceno C.M."/>
            <person name="Dorrance A.E."/>
            <person name="Dou D."/>
            <person name="Dickerman A.W."/>
            <person name="Dubchak I.L."/>
            <person name="Garbelotto M."/>
            <person name="Gijzen M."/>
            <person name="Gordon S.G."/>
            <person name="Govers F."/>
            <person name="Grunwald N.J."/>
            <person name="Huang W."/>
            <person name="Ivors K.L."/>
            <person name="Jones R.W."/>
            <person name="Kamoun S."/>
            <person name="Krampis K."/>
            <person name="Lamour K.H."/>
            <person name="Lee M.K."/>
            <person name="McDonald W.H."/>
            <person name="Medina M."/>
            <person name="Meijer H.J."/>
            <person name="Nordberg E.K."/>
            <person name="Maclean D.J."/>
            <person name="Ospina-Giraldo M.D."/>
            <person name="Morris P.F."/>
            <person name="Phuntumart V."/>
            <person name="Putnam N.H."/>
            <person name="Rash S."/>
            <person name="Rose J.K."/>
            <person name="Sakihama Y."/>
            <person name="Salamov A.A."/>
            <person name="Savidor A."/>
            <person name="Scheuring C.F."/>
            <person name="Smith B.M."/>
            <person name="Sobral B.W."/>
            <person name="Terry A."/>
            <person name="Torto-Alalibo T.A."/>
            <person name="Win J."/>
            <person name="Xu Z."/>
            <person name="Zhang H."/>
            <person name="Grigoriev I.V."/>
            <person name="Rokhsar D.S."/>
            <person name="Boore J.L."/>
        </authorList>
    </citation>
    <scope>NUCLEOTIDE SEQUENCE [LARGE SCALE GENOMIC DNA]</scope>
    <source>
        <strain evidence="1 2">P6497</strain>
    </source>
</reference>
<evidence type="ECO:0000313" key="2">
    <source>
        <dbReference type="Proteomes" id="UP000002640"/>
    </source>
</evidence>
<dbReference type="OMA" id="CRSICTE"/>
<protein>
    <submittedName>
        <fullName evidence="1">Uncharacterized protein</fullName>
    </submittedName>
</protein>
<organism evidence="1 2">
    <name type="scientific">Phytophthora sojae (strain P6497)</name>
    <name type="common">Soybean stem and root rot agent</name>
    <name type="synonym">Phytophthora megasperma f. sp. glycines</name>
    <dbReference type="NCBI Taxonomy" id="1094619"/>
    <lineage>
        <taxon>Eukaryota</taxon>
        <taxon>Sar</taxon>
        <taxon>Stramenopiles</taxon>
        <taxon>Oomycota</taxon>
        <taxon>Peronosporomycetes</taxon>
        <taxon>Peronosporales</taxon>
        <taxon>Peronosporaceae</taxon>
        <taxon>Phytophthora</taxon>
    </lineage>
</organism>
<evidence type="ECO:0000313" key="1">
    <source>
        <dbReference type="EMBL" id="EGZ24274.1"/>
    </source>
</evidence>
<keyword evidence="2" id="KW-1185">Reference proteome</keyword>
<dbReference type="KEGG" id="psoj:PHYSODRAFT_487511"/>
<dbReference type="Proteomes" id="UP000002640">
    <property type="component" value="Unassembled WGS sequence"/>
</dbReference>
<name>G4YTP6_PHYSP</name>
<accession>G4YTP6</accession>
<gene>
    <name evidence="1" type="ORF">PHYSODRAFT_487511</name>
</gene>
<proteinExistence type="predicted"/>
<dbReference type="InParanoid" id="G4YTP6"/>
<dbReference type="GeneID" id="20656165"/>
<dbReference type="RefSeq" id="XP_009519562.1">
    <property type="nucleotide sequence ID" value="XM_009521267.1"/>
</dbReference>